<reference evidence="1 2" key="1">
    <citation type="journal article" date="2020" name="BMC Genomics">
        <title>Intraspecific diversification of the crop wild relative Brassica cretica Lam. using demographic model selection.</title>
        <authorList>
            <person name="Kioukis A."/>
            <person name="Michalopoulou V.A."/>
            <person name="Briers L."/>
            <person name="Pirintsos S."/>
            <person name="Studholme D.J."/>
            <person name="Pavlidis P."/>
            <person name="Sarris P.F."/>
        </authorList>
    </citation>
    <scope>NUCLEOTIDE SEQUENCE [LARGE SCALE GENOMIC DNA]</scope>
    <source>
        <strain evidence="2">cv. PFS-1207/04</strain>
    </source>
</reference>
<dbReference type="EMBL" id="QGKV02000299">
    <property type="protein sequence ID" value="KAF3596835.1"/>
    <property type="molecule type" value="Genomic_DNA"/>
</dbReference>
<evidence type="ECO:0000313" key="2">
    <source>
        <dbReference type="Proteomes" id="UP000266723"/>
    </source>
</evidence>
<accession>A0ABQ7EJY4</accession>
<organism evidence="1 2">
    <name type="scientific">Brassica cretica</name>
    <name type="common">Mustard</name>
    <dbReference type="NCBI Taxonomy" id="69181"/>
    <lineage>
        <taxon>Eukaryota</taxon>
        <taxon>Viridiplantae</taxon>
        <taxon>Streptophyta</taxon>
        <taxon>Embryophyta</taxon>
        <taxon>Tracheophyta</taxon>
        <taxon>Spermatophyta</taxon>
        <taxon>Magnoliopsida</taxon>
        <taxon>eudicotyledons</taxon>
        <taxon>Gunneridae</taxon>
        <taxon>Pentapetalae</taxon>
        <taxon>rosids</taxon>
        <taxon>malvids</taxon>
        <taxon>Brassicales</taxon>
        <taxon>Brassicaceae</taxon>
        <taxon>Brassiceae</taxon>
        <taxon>Brassica</taxon>
    </lineage>
</organism>
<name>A0ABQ7EJY4_BRACR</name>
<proteinExistence type="predicted"/>
<gene>
    <name evidence="1" type="ORF">DY000_02023539</name>
</gene>
<sequence>MKTKLSDLDLGGHDDDSQSSFRVILSLVSRDCPLMLSRFSATRPYIIRHEEANHHHSFHHDMEASPNYQIRGTSSDLLLLQTNNDEECSDQETDIALTLPRATIDDMINVQIQRWLRTALQLFLC</sequence>
<dbReference type="Proteomes" id="UP000266723">
    <property type="component" value="Unassembled WGS sequence"/>
</dbReference>
<protein>
    <submittedName>
        <fullName evidence="1">Uncharacterized protein</fullName>
    </submittedName>
</protein>
<comment type="caution">
    <text evidence="1">The sequence shown here is derived from an EMBL/GenBank/DDBJ whole genome shotgun (WGS) entry which is preliminary data.</text>
</comment>
<evidence type="ECO:0000313" key="1">
    <source>
        <dbReference type="EMBL" id="KAF3596835.1"/>
    </source>
</evidence>
<keyword evidence="2" id="KW-1185">Reference proteome</keyword>